<reference evidence="4" key="1">
    <citation type="submission" date="2016-06" db="UniProtKB">
        <authorList>
            <consortium name="WormBaseParasite"/>
        </authorList>
    </citation>
    <scope>IDENTIFICATION</scope>
</reference>
<sequence length="68" mass="7476">MEDCSSWISNIDQAESSAYLSSANANKVVISQFIKAFKTFLDTAQLPSLPRRGTKSNQVPGQSELKLK</sequence>
<keyword evidence="3" id="KW-1185">Reference proteome</keyword>
<evidence type="ECO:0000313" key="4">
    <source>
        <dbReference type="WBParaSite" id="nOo.2.0.1.t07552-RA"/>
    </source>
</evidence>
<accession>A0A182EHH7</accession>
<proteinExistence type="predicted"/>
<evidence type="ECO:0000313" key="2">
    <source>
        <dbReference type="EMBL" id="VDK86551.1"/>
    </source>
</evidence>
<evidence type="ECO:0000313" key="3">
    <source>
        <dbReference type="Proteomes" id="UP000271087"/>
    </source>
</evidence>
<dbReference type="AlphaFoldDB" id="A0A182EHH7"/>
<feature type="region of interest" description="Disordered" evidence="1">
    <location>
        <begin position="48"/>
        <end position="68"/>
    </location>
</feature>
<gene>
    <name evidence="2" type="ORF">NOO_LOCUS7552</name>
</gene>
<organism evidence="4">
    <name type="scientific">Onchocerca ochengi</name>
    <name type="common">Filarial nematode worm</name>
    <dbReference type="NCBI Taxonomy" id="42157"/>
    <lineage>
        <taxon>Eukaryota</taxon>
        <taxon>Metazoa</taxon>
        <taxon>Ecdysozoa</taxon>
        <taxon>Nematoda</taxon>
        <taxon>Chromadorea</taxon>
        <taxon>Rhabditida</taxon>
        <taxon>Spirurina</taxon>
        <taxon>Spiruromorpha</taxon>
        <taxon>Filarioidea</taxon>
        <taxon>Onchocercidae</taxon>
        <taxon>Onchocerca</taxon>
    </lineage>
</organism>
<dbReference type="Proteomes" id="UP000271087">
    <property type="component" value="Unassembled WGS sequence"/>
</dbReference>
<evidence type="ECO:0000256" key="1">
    <source>
        <dbReference type="SAM" id="MobiDB-lite"/>
    </source>
</evidence>
<dbReference type="WBParaSite" id="nOo.2.0.1.t07552-RA">
    <property type="protein sequence ID" value="nOo.2.0.1.t07552-RA"/>
    <property type="gene ID" value="nOo.2.0.1.g07552"/>
</dbReference>
<dbReference type="EMBL" id="UYRW01002740">
    <property type="protein sequence ID" value="VDK86551.1"/>
    <property type="molecule type" value="Genomic_DNA"/>
</dbReference>
<reference evidence="2 3" key="2">
    <citation type="submission" date="2018-08" db="EMBL/GenBank/DDBJ databases">
        <authorList>
            <person name="Laetsch R D."/>
            <person name="Stevens L."/>
            <person name="Kumar S."/>
            <person name="Blaxter L. M."/>
        </authorList>
    </citation>
    <scope>NUCLEOTIDE SEQUENCE [LARGE SCALE GENOMIC DNA]</scope>
</reference>
<name>A0A182EHH7_ONCOC</name>
<protein>
    <submittedName>
        <fullName evidence="4">Ovule protein</fullName>
    </submittedName>
</protein>